<evidence type="ECO:0000256" key="3">
    <source>
        <dbReference type="ARBA" id="ARBA00022679"/>
    </source>
</evidence>
<comment type="similarity">
    <text evidence="1">Belongs to the glycosyltransferase 2 family.</text>
</comment>
<feature type="domain" description="Glycosyltransferase 2-like" evidence="4">
    <location>
        <begin position="8"/>
        <end position="114"/>
    </location>
</feature>
<keyword evidence="6" id="KW-1185">Reference proteome</keyword>
<dbReference type="CDD" id="cd04196">
    <property type="entry name" value="GT_2_like_d"/>
    <property type="match status" value="1"/>
</dbReference>
<evidence type="ECO:0000256" key="1">
    <source>
        <dbReference type="ARBA" id="ARBA00006739"/>
    </source>
</evidence>
<protein>
    <submittedName>
        <fullName evidence="5">Glycosyltransferase family 2 protein</fullName>
    </submittedName>
</protein>
<name>A0ABS5SFQ4_9BACT</name>
<dbReference type="InterPro" id="IPR001173">
    <property type="entry name" value="Glyco_trans_2-like"/>
</dbReference>
<sequence length="321" mass="35836">MTKGESCSILLATCNGAAYLPALLSSFNAQTCRPGRLVLRDDGSEDATLDMLRKYRAACPDLVTIIEDNCGRLGTAGNFTNLLGHADSNYILFCDQDDVWLPGKIEKTLSVMAAAEDRYGSDTPLLVHSDLSVVDRDLQPIAPSFWKYQKLNPQVGISLNRLLPQNAVTGCTVMINRPLARLAAPIPRDAIMHDWWLALVAATFGKIVYLDEPTVLYRQHGGNSIGAKRWGFRRILAQAQSTQEVRASMLRTMKQAQALLDRYRDHMTPSQIKLVESYAHLPYMSKIERVKTMFKYRFFKHGTIRTIGFLANLLALDQAAS</sequence>
<evidence type="ECO:0000313" key="5">
    <source>
        <dbReference type="EMBL" id="MBT0654203.1"/>
    </source>
</evidence>
<evidence type="ECO:0000259" key="4">
    <source>
        <dbReference type="Pfam" id="PF00535"/>
    </source>
</evidence>
<dbReference type="PANTHER" id="PTHR43685:SF5">
    <property type="entry name" value="GLYCOSYLTRANSFERASE EPSE-RELATED"/>
    <property type="match status" value="1"/>
</dbReference>
<dbReference type="Gene3D" id="3.90.550.10">
    <property type="entry name" value="Spore Coat Polysaccharide Biosynthesis Protein SpsA, Chain A"/>
    <property type="match status" value="1"/>
</dbReference>
<dbReference type="PANTHER" id="PTHR43685">
    <property type="entry name" value="GLYCOSYLTRANSFERASE"/>
    <property type="match status" value="1"/>
</dbReference>
<dbReference type="Pfam" id="PF00535">
    <property type="entry name" value="Glycos_transf_2"/>
    <property type="match status" value="1"/>
</dbReference>
<dbReference type="EMBL" id="JAHCVK010000008">
    <property type="protein sequence ID" value="MBT0654203.1"/>
    <property type="molecule type" value="Genomic_DNA"/>
</dbReference>
<reference evidence="5 6" key="1">
    <citation type="submission" date="2021-05" db="EMBL/GenBank/DDBJ databases">
        <title>The draft genome of Geobacter luticola JCM 17780.</title>
        <authorList>
            <person name="Xu Z."/>
            <person name="Masuda Y."/>
            <person name="Itoh H."/>
            <person name="Senoo K."/>
        </authorList>
    </citation>
    <scope>NUCLEOTIDE SEQUENCE [LARGE SCALE GENOMIC DNA]</scope>
    <source>
        <strain evidence="5 6">JCM 17780</strain>
    </source>
</reference>
<evidence type="ECO:0000313" key="6">
    <source>
        <dbReference type="Proteomes" id="UP000756860"/>
    </source>
</evidence>
<organism evidence="5 6">
    <name type="scientific">Geomobilimonas luticola</name>
    <dbReference type="NCBI Taxonomy" id="1114878"/>
    <lineage>
        <taxon>Bacteria</taxon>
        <taxon>Pseudomonadati</taxon>
        <taxon>Thermodesulfobacteriota</taxon>
        <taxon>Desulfuromonadia</taxon>
        <taxon>Geobacterales</taxon>
        <taxon>Geobacteraceae</taxon>
        <taxon>Geomobilimonas</taxon>
    </lineage>
</organism>
<keyword evidence="2" id="KW-0328">Glycosyltransferase</keyword>
<evidence type="ECO:0000256" key="2">
    <source>
        <dbReference type="ARBA" id="ARBA00022676"/>
    </source>
</evidence>
<accession>A0ABS5SFQ4</accession>
<gene>
    <name evidence="5" type="ORF">KI810_14155</name>
</gene>
<comment type="caution">
    <text evidence="5">The sequence shown here is derived from an EMBL/GenBank/DDBJ whole genome shotgun (WGS) entry which is preliminary data.</text>
</comment>
<dbReference type="Proteomes" id="UP000756860">
    <property type="component" value="Unassembled WGS sequence"/>
</dbReference>
<proteinExistence type="inferred from homology"/>
<dbReference type="InterPro" id="IPR050834">
    <property type="entry name" value="Glycosyltransf_2"/>
</dbReference>
<keyword evidence="3" id="KW-0808">Transferase</keyword>
<dbReference type="SUPFAM" id="SSF53448">
    <property type="entry name" value="Nucleotide-diphospho-sugar transferases"/>
    <property type="match status" value="1"/>
</dbReference>
<dbReference type="InterPro" id="IPR029044">
    <property type="entry name" value="Nucleotide-diphossugar_trans"/>
</dbReference>